<dbReference type="GO" id="GO:0003713">
    <property type="term" value="F:transcription coactivator activity"/>
    <property type="evidence" value="ECO:0007669"/>
    <property type="project" value="InterPro"/>
</dbReference>
<dbReference type="InterPro" id="IPR038212">
    <property type="entry name" value="TF_EnY2_sf"/>
</dbReference>
<name>A0A448XR67_9PLAT</name>
<accession>A0A448XR67</accession>
<dbReference type="AlphaFoldDB" id="A0A448XR67"/>
<dbReference type="GO" id="GO:0000124">
    <property type="term" value="C:SAGA complex"/>
    <property type="evidence" value="ECO:0007669"/>
    <property type="project" value="InterPro"/>
</dbReference>
<evidence type="ECO:0008006" key="3">
    <source>
        <dbReference type="Google" id="ProtNLM"/>
    </source>
</evidence>
<dbReference type="GO" id="GO:0006406">
    <property type="term" value="P:mRNA export from nucleus"/>
    <property type="evidence" value="ECO:0007669"/>
    <property type="project" value="InterPro"/>
</dbReference>
<dbReference type="InterPro" id="IPR018783">
    <property type="entry name" value="TF_ENY2"/>
</dbReference>
<reference evidence="1" key="1">
    <citation type="submission" date="2018-11" db="EMBL/GenBank/DDBJ databases">
        <authorList>
            <consortium name="Pathogen Informatics"/>
        </authorList>
    </citation>
    <scope>NUCLEOTIDE SEQUENCE</scope>
</reference>
<gene>
    <name evidence="1" type="ORF">PXEA_LOCUS36296</name>
</gene>
<organism evidence="1 2">
    <name type="scientific">Protopolystoma xenopodis</name>
    <dbReference type="NCBI Taxonomy" id="117903"/>
    <lineage>
        <taxon>Eukaryota</taxon>
        <taxon>Metazoa</taxon>
        <taxon>Spiralia</taxon>
        <taxon>Lophotrochozoa</taxon>
        <taxon>Platyhelminthes</taxon>
        <taxon>Monogenea</taxon>
        <taxon>Polyopisthocotylea</taxon>
        <taxon>Polystomatidea</taxon>
        <taxon>Polystomatidae</taxon>
        <taxon>Protopolystoma</taxon>
    </lineage>
</organism>
<dbReference type="GO" id="GO:0005643">
    <property type="term" value="C:nuclear pore"/>
    <property type="evidence" value="ECO:0007669"/>
    <property type="project" value="InterPro"/>
</dbReference>
<dbReference type="Proteomes" id="UP000784294">
    <property type="component" value="Unassembled WGS sequence"/>
</dbReference>
<evidence type="ECO:0000313" key="1">
    <source>
        <dbReference type="EMBL" id="VEL42856.1"/>
    </source>
</evidence>
<dbReference type="PANTHER" id="PTHR12514">
    <property type="entry name" value="ENHANCER OF YELLOW 2 TRANSCRIPTION FACTOR"/>
    <property type="match status" value="1"/>
</dbReference>
<dbReference type="OrthoDB" id="6221744at2759"/>
<comment type="caution">
    <text evidence="1">The sequence shown here is derived from an EMBL/GenBank/DDBJ whole genome shotgun (WGS) entry which is preliminary data.</text>
</comment>
<keyword evidence="2" id="KW-1185">Reference proteome</keyword>
<evidence type="ECO:0000313" key="2">
    <source>
        <dbReference type="Proteomes" id="UP000784294"/>
    </source>
</evidence>
<dbReference type="EMBL" id="CAAALY010277109">
    <property type="protein sequence ID" value="VEL42856.1"/>
    <property type="molecule type" value="Genomic_DNA"/>
</dbReference>
<sequence length="118" mass="13692">MSLNHLTISGPSQDIIEKVSRRLITSKESDRLLAYLPGRLSELGWNDRVYDECIAWLRQNTVTEQNVHCKDLPDPNKIKLETLVTALKPKVQSWIPTKVKMELMNRIMEFIGEQEIDE</sequence>
<protein>
    <recommendedName>
        <fullName evidence="3">Enhancer of yellow 2 transcription factor homolog</fullName>
    </recommendedName>
</protein>
<dbReference type="Pfam" id="PF10163">
    <property type="entry name" value="EnY2"/>
    <property type="match status" value="1"/>
</dbReference>
<dbReference type="Gene3D" id="1.10.246.140">
    <property type="match status" value="1"/>
</dbReference>
<proteinExistence type="predicted"/>